<keyword evidence="3" id="KW-1185">Reference proteome</keyword>
<evidence type="ECO:0000313" key="3">
    <source>
        <dbReference type="Proteomes" id="UP000637628"/>
    </source>
</evidence>
<protein>
    <submittedName>
        <fullName evidence="2">Pyruvate, phosphate dikinase</fullName>
    </submittedName>
</protein>
<dbReference type="Gene3D" id="3.30.1490.20">
    <property type="entry name" value="ATP-grasp fold, A domain"/>
    <property type="match status" value="2"/>
</dbReference>
<dbReference type="Pfam" id="PF01326">
    <property type="entry name" value="PPDK_N"/>
    <property type="match status" value="2"/>
</dbReference>
<feature type="domain" description="Pyruvate phosphate dikinase AMP/ATP-binding" evidence="1">
    <location>
        <begin position="198"/>
        <end position="249"/>
    </location>
</feature>
<dbReference type="PANTHER" id="PTHR43615">
    <property type="entry name" value="PHOSPHOENOLPYRUVATE SYNTHASE-RELATED"/>
    <property type="match status" value="1"/>
</dbReference>
<dbReference type="PANTHER" id="PTHR43615:SF1">
    <property type="entry name" value="PPDK_N DOMAIN-CONTAINING PROTEIN"/>
    <property type="match status" value="1"/>
</dbReference>
<name>A0ABQ3YNJ7_9ACTN</name>
<comment type="caution">
    <text evidence="2">The sequence shown here is derived from an EMBL/GenBank/DDBJ whole genome shotgun (WGS) entry which is preliminary data.</text>
</comment>
<dbReference type="RefSeq" id="WP_203724562.1">
    <property type="nucleotide sequence ID" value="NZ_BAAATX010000004.1"/>
</dbReference>
<proteinExistence type="predicted"/>
<dbReference type="InterPro" id="IPR013815">
    <property type="entry name" value="ATP_grasp_subdomain_1"/>
</dbReference>
<dbReference type="Gene3D" id="3.50.30.10">
    <property type="entry name" value="Phosphohistidine domain"/>
    <property type="match status" value="1"/>
</dbReference>
<keyword evidence="2" id="KW-0670">Pyruvate</keyword>
<dbReference type="InterPro" id="IPR002192">
    <property type="entry name" value="PPDK_AMP/ATP-bd"/>
</dbReference>
<gene>
    <name evidence="2" type="primary">ppsA</name>
    <name evidence="2" type="ORF">Adu01nite_05100</name>
</gene>
<dbReference type="Proteomes" id="UP000637628">
    <property type="component" value="Unassembled WGS sequence"/>
</dbReference>
<dbReference type="InterPro" id="IPR051549">
    <property type="entry name" value="PEP_Utilizing_Enz"/>
</dbReference>
<accession>A0ABQ3YNJ7</accession>
<dbReference type="SUPFAM" id="SSF56059">
    <property type="entry name" value="Glutathione synthetase ATP-binding domain-like"/>
    <property type="match status" value="1"/>
</dbReference>
<feature type="domain" description="Pyruvate phosphate dikinase AMP/ATP-binding" evidence="1">
    <location>
        <begin position="58"/>
        <end position="187"/>
    </location>
</feature>
<dbReference type="Gene3D" id="3.30.470.20">
    <property type="entry name" value="ATP-grasp fold, B domain"/>
    <property type="match status" value="2"/>
</dbReference>
<dbReference type="EMBL" id="BOML01000005">
    <property type="protein sequence ID" value="GID99159.1"/>
    <property type="molecule type" value="Genomic_DNA"/>
</dbReference>
<sequence length="693" mass="74538">MDASEIVIMLSAAGTADRALVGGKAGVLGELAAAGFSVPPGLVVTAAAVDIDGWEASVEAAARSLGAARFAVRSSGAAEDLPDASYAGLYETYLNVSEDGLAAAVRRCFSAAAAERVSAYHERHGGGPVAMAVLVQAMVDPVAAGVAFTAHPVFGDRDQTVITAVPGLGDPLVSGESVGAEWTVTGRDVRTSRPMPAGERVLTAGQAQQVAELARTIADRYERPQDIEWAIDRDGRLWLLQARPMTAIPEPVSWTAPGPGLWMRNFRLGEWLPEAVTPLFGTWLLPVLEAGYLDGMHDSVGVRVPFRYALVNGWYYNATPIPSPKLLARVLWQGRRRAVKILYNALIRVNRDPAAADRAVLSDLDRRWRETHLPVYRGLVADARIEAVTATADRLAQLIDQLGREAGIYLWYLAIVGGSAWKMEASLTRFCRRHLADILPDEQGGAQVLLRGLPGAQPVSTAHAVQSVDWYHPIATELPTAEVTLPDATARLTRLAAQRATAEQACRAALAGRPRLLTQFEQLRQVNQRYAVIREEQARDFTLAWPVLRACARQIGEHLVTAGALDQADDVFFCTHDEVLARAAGRAGALDAAVRERRERWQRQCSLSAPLALGRPARLVGDVIDRAVQEARGRGEVGEGVIMGHPASAGRATGPVRIVHGSQDFAAFRDGDVLVAKATAPAWTPLLPELPPS</sequence>
<reference evidence="2 3" key="1">
    <citation type="submission" date="2021-01" db="EMBL/GenBank/DDBJ databases">
        <title>Whole genome shotgun sequence of Actinoplanes durhamensis NBRC 14914.</title>
        <authorList>
            <person name="Komaki H."/>
            <person name="Tamura T."/>
        </authorList>
    </citation>
    <scope>NUCLEOTIDE SEQUENCE [LARGE SCALE GENOMIC DNA]</scope>
    <source>
        <strain evidence="2 3">NBRC 14914</strain>
    </source>
</reference>
<evidence type="ECO:0000259" key="1">
    <source>
        <dbReference type="Pfam" id="PF01326"/>
    </source>
</evidence>
<evidence type="ECO:0000313" key="2">
    <source>
        <dbReference type="EMBL" id="GID99159.1"/>
    </source>
</evidence>
<organism evidence="2 3">
    <name type="scientific">Paractinoplanes durhamensis</name>
    <dbReference type="NCBI Taxonomy" id="113563"/>
    <lineage>
        <taxon>Bacteria</taxon>
        <taxon>Bacillati</taxon>
        <taxon>Actinomycetota</taxon>
        <taxon>Actinomycetes</taxon>
        <taxon>Micromonosporales</taxon>
        <taxon>Micromonosporaceae</taxon>
        <taxon>Paractinoplanes</taxon>
    </lineage>
</organism>